<evidence type="ECO:0000313" key="1">
    <source>
        <dbReference type="EMBL" id="CAF3995723.1"/>
    </source>
</evidence>
<dbReference type="Proteomes" id="UP000681720">
    <property type="component" value="Unassembled WGS sequence"/>
</dbReference>
<name>A0A8S2NBF2_9BILA</name>
<proteinExistence type="predicted"/>
<comment type="caution">
    <text evidence="1">The sequence shown here is derived from an EMBL/GenBank/DDBJ whole genome shotgun (WGS) entry which is preliminary data.</text>
</comment>
<dbReference type="Gene3D" id="3.90.176.10">
    <property type="entry name" value="Toxin ADP-ribosyltransferase, Chain A, domain 1"/>
    <property type="match status" value="1"/>
</dbReference>
<reference evidence="1" key="1">
    <citation type="submission" date="2021-02" db="EMBL/GenBank/DDBJ databases">
        <authorList>
            <person name="Nowell W R."/>
        </authorList>
    </citation>
    <scope>NUCLEOTIDE SEQUENCE</scope>
</reference>
<gene>
    <name evidence="1" type="ORF">GIL414_LOCUS11466</name>
</gene>
<sequence>MAKKFVEDGKFTAQTPTGRFLDVNFEPQRRLGPIEGYELKSLVSLEEAVKPLEKLIKNIQAYVWTATGNCEEPKDGLTPDERSAIYLYTMECMYREVNAALRSEQRQTLTPYFSYLKLFLTALWKLDSVRDVIWRGVKGNLADQYPAGKNYFEVIDSIKQGNELRIIHIKQIEPPVTLIQPPFTTFPKKQVDPNVHSTVEAVASGLSKLKVATKSNEQNMALLWAHQTA</sequence>
<accession>A0A8S2NBF2</accession>
<organism evidence="1 2">
    <name type="scientific">Rotaria magnacalcarata</name>
    <dbReference type="NCBI Taxonomy" id="392030"/>
    <lineage>
        <taxon>Eukaryota</taxon>
        <taxon>Metazoa</taxon>
        <taxon>Spiralia</taxon>
        <taxon>Gnathifera</taxon>
        <taxon>Rotifera</taxon>
        <taxon>Eurotatoria</taxon>
        <taxon>Bdelloidea</taxon>
        <taxon>Philodinida</taxon>
        <taxon>Philodinidae</taxon>
        <taxon>Rotaria</taxon>
    </lineage>
</organism>
<dbReference type="SUPFAM" id="SSF56399">
    <property type="entry name" value="ADP-ribosylation"/>
    <property type="match status" value="1"/>
</dbReference>
<dbReference type="AlphaFoldDB" id="A0A8S2NBF2"/>
<evidence type="ECO:0000313" key="2">
    <source>
        <dbReference type="Proteomes" id="UP000681720"/>
    </source>
</evidence>
<protein>
    <submittedName>
        <fullName evidence="1">Uncharacterized protein</fullName>
    </submittedName>
</protein>
<dbReference type="EMBL" id="CAJOBJ010004295">
    <property type="protein sequence ID" value="CAF3995723.1"/>
    <property type="molecule type" value="Genomic_DNA"/>
</dbReference>